<feature type="binding site" evidence="10">
    <location>
        <begin position="129"/>
        <end position="131"/>
    </location>
    <ligand>
        <name>iminosuccinate</name>
        <dbReference type="ChEBI" id="CHEBI:77875"/>
    </ligand>
</feature>
<sequence length="331" mass="37029">MDINNEIKKKGFLDIDLPDNLDLKVEINKLKAEKNAIILGHFYQTDDIQEISDILGDSLALAQEASKTKADLIVFAGVHFMAETAKLVNPTKKVVLPDLNAGCSLADSAPADEFEKFVKAHPDHTVITYINSSTEVKALTDVCCTSSNAVHIVNSFPKDAKLIFAPDKNLGNYINKITGRNMLLWEGACHVHKEFSIPRIIELKNQYPDAKIIAHPECQNDLLIMAEHVGSTSSLLNYTKKDTGDQYIVATESGILHQMRKYSPNKHFIPAPPEDSTCACNDCKFMKMNTLRKIYLAMKYEVPEITLDEDLRKRAAKPIEKMLEISRKLGI</sequence>
<dbReference type="NCBIfam" id="TIGR00550">
    <property type="entry name" value="nadA"/>
    <property type="match status" value="1"/>
</dbReference>
<feature type="binding site" evidence="10">
    <location>
        <begin position="215"/>
        <end position="217"/>
    </location>
    <ligand>
        <name>iminosuccinate</name>
        <dbReference type="ChEBI" id="CHEBI:77875"/>
    </ligand>
</feature>
<dbReference type="NCBIfam" id="NF006878">
    <property type="entry name" value="PRK09375.1-2"/>
    <property type="match status" value="1"/>
</dbReference>
<evidence type="ECO:0000313" key="12">
    <source>
        <dbReference type="Proteomes" id="UP000064893"/>
    </source>
</evidence>
<dbReference type="FunFam" id="3.40.50.10800:FF:000003">
    <property type="entry name" value="Quinolinate synthase A"/>
    <property type="match status" value="1"/>
</dbReference>
<dbReference type="SUPFAM" id="SSF142754">
    <property type="entry name" value="NadA-like"/>
    <property type="match status" value="1"/>
</dbReference>
<dbReference type="UniPathway" id="UPA00253">
    <property type="reaction ID" value="UER00327"/>
</dbReference>
<dbReference type="InterPro" id="IPR023066">
    <property type="entry name" value="Quinolinate_synth_type2"/>
</dbReference>
<keyword evidence="4 10" id="KW-0963">Cytoplasm</keyword>
<comment type="cofactor">
    <cofactor evidence="10">
        <name>[4Fe-4S] cluster</name>
        <dbReference type="ChEBI" id="CHEBI:49883"/>
    </cofactor>
    <text evidence="10">Binds 1 [4Fe-4S] cluster per subunit.</text>
</comment>
<evidence type="ECO:0000256" key="9">
    <source>
        <dbReference type="ARBA" id="ARBA00023014"/>
    </source>
</evidence>
<dbReference type="InterPro" id="IPR036094">
    <property type="entry name" value="NadA_sf"/>
</dbReference>
<evidence type="ECO:0000313" key="11">
    <source>
        <dbReference type="EMBL" id="ALO15705.1"/>
    </source>
</evidence>
<dbReference type="AlphaFoldDB" id="A0A0S2HZX5"/>
<keyword evidence="3 10" id="KW-0004">4Fe-4S</keyword>
<comment type="pathway">
    <text evidence="1 10">Cofactor biosynthesis; NAD(+) biosynthesis; quinolinate from iminoaspartate: step 1/1.</text>
</comment>
<dbReference type="Pfam" id="PF02445">
    <property type="entry name" value="NadA"/>
    <property type="match status" value="1"/>
</dbReference>
<keyword evidence="8 10" id="KW-0408">Iron</keyword>
<gene>
    <name evidence="10 11" type="primary">nadA</name>
    <name evidence="11" type="ORF">L21SP5_02068</name>
</gene>
<dbReference type="GO" id="GO:0051539">
    <property type="term" value="F:4 iron, 4 sulfur cluster binding"/>
    <property type="evidence" value="ECO:0007669"/>
    <property type="project" value="UniProtKB-KW"/>
</dbReference>
<proteinExistence type="inferred from homology"/>
<evidence type="ECO:0000256" key="8">
    <source>
        <dbReference type="ARBA" id="ARBA00023004"/>
    </source>
</evidence>
<feature type="binding site" evidence="10">
    <location>
        <position position="58"/>
    </location>
    <ligand>
        <name>iminosuccinate</name>
        <dbReference type="ChEBI" id="CHEBI:77875"/>
    </ligand>
</feature>
<dbReference type="PANTHER" id="PTHR30573">
    <property type="entry name" value="QUINOLINATE SYNTHETASE A"/>
    <property type="match status" value="1"/>
</dbReference>
<feature type="binding site" evidence="10">
    <location>
        <position position="103"/>
    </location>
    <ligand>
        <name>[4Fe-4S] cluster</name>
        <dbReference type="ChEBI" id="CHEBI:49883"/>
    </ligand>
</feature>
<evidence type="ECO:0000256" key="4">
    <source>
        <dbReference type="ARBA" id="ARBA00022490"/>
    </source>
</evidence>
<dbReference type="PATRIC" id="fig|1307839.3.peg.2182"/>
<keyword evidence="9 10" id="KW-0411">Iron-sulfur</keyword>
<dbReference type="GO" id="GO:0005829">
    <property type="term" value="C:cytosol"/>
    <property type="evidence" value="ECO:0007669"/>
    <property type="project" value="TreeGrafter"/>
</dbReference>
<evidence type="ECO:0000256" key="3">
    <source>
        <dbReference type="ARBA" id="ARBA00022485"/>
    </source>
</evidence>
<dbReference type="EMBL" id="CP013118">
    <property type="protein sequence ID" value="ALO15705.1"/>
    <property type="molecule type" value="Genomic_DNA"/>
</dbReference>
<evidence type="ECO:0000256" key="6">
    <source>
        <dbReference type="ARBA" id="ARBA00022679"/>
    </source>
</evidence>
<dbReference type="GO" id="GO:0046872">
    <property type="term" value="F:metal ion binding"/>
    <property type="evidence" value="ECO:0007669"/>
    <property type="project" value="UniProtKB-KW"/>
</dbReference>
<feature type="binding site" evidence="10">
    <location>
        <position position="41"/>
    </location>
    <ligand>
        <name>iminosuccinate</name>
        <dbReference type="ChEBI" id="CHEBI:77875"/>
    </ligand>
</feature>
<keyword evidence="12" id="KW-1185">Reference proteome</keyword>
<dbReference type="RefSeq" id="WP_057953139.1">
    <property type="nucleotide sequence ID" value="NZ_CP013118.1"/>
</dbReference>
<dbReference type="InterPro" id="IPR003473">
    <property type="entry name" value="NadA"/>
</dbReference>
<dbReference type="Gene3D" id="3.40.50.10800">
    <property type="entry name" value="NadA-like"/>
    <property type="match status" value="3"/>
</dbReference>
<evidence type="ECO:0000256" key="5">
    <source>
        <dbReference type="ARBA" id="ARBA00022642"/>
    </source>
</evidence>
<organism evidence="11 12">
    <name type="scientific">Salinivirga cyanobacteriivorans</name>
    <dbReference type="NCBI Taxonomy" id="1307839"/>
    <lineage>
        <taxon>Bacteria</taxon>
        <taxon>Pseudomonadati</taxon>
        <taxon>Bacteroidota</taxon>
        <taxon>Bacteroidia</taxon>
        <taxon>Bacteroidales</taxon>
        <taxon>Salinivirgaceae</taxon>
        <taxon>Salinivirga</taxon>
    </lineage>
</organism>
<comment type="catalytic activity">
    <reaction evidence="10">
        <text>iminosuccinate + dihydroxyacetone phosphate = quinolinate + phosphate + 2 H2O + H(+)</text>
        <dbReference type="Rhea" id="RHEA:25888"/>
        <dbReference type="ChEBI" id="CHEBI:15377"/>
        <dbReference type="ChEBI" id="CHEBI:15378"/>
        <dbReference type="ChEBI" id="CHEBI:29959"/>
        <dbReference type="ChEBI" id="CHEBI:43474"/>
        <dbReference type="ChEBI" id="CHEBI:57642"/>
        <dbReference type="ChEBI" id="CHEBI:77875"/>
        <dbReference type="EC" id="2.5.1.72"/>
    </reaction>
</comment>
<dbReference type="STRING" id="1307839.L21SP5_02068"/>
<keyword evidence="5 10" id="KW-0662">Pyridine nucleotide biosynthesis</keyword>
<keyword evidence="7 10" id="KW-0479">Metal-binding</keyword>
<accession>A0A0S2HZX5</accession>
<comment type="similarity">
    <text evidence="10">Belongs to the quinolinate synthase family. Type 2 subfamily.</text>
</comment>
<feature type="binding site" evidence="10">
    <location>
        <position position="283"/>
    </location>
    <ligand>
        <name>[4Fe-4S] cluster</name>
        <dbReference type="ChEBI" id="CHEBI:49883"/>
    </ligand>
</feature>
<dbReference type="KEGG" id="blq:L21SP5_02068"/>
<evidence type="ECO:0000256" key="10">
    <source>
        <dbReference type="HAMAP-Rule" id="MF_00568"/>
    </source>
</evidence>
<evidence type="ECO:0000256" key="7">
    <source>
        <dbReference type="ARBA" id="ARBA00022723"/>
    </source>
</evidence>
<feature type="binding site" evidence="10">
    <location>
        <position position="189"/>
    </location>
    <ligand>
        <name>[4Fe-4S] cluster</name>
        <dbReference type="ChEBI" id="CHEBI:49883"/>
    </ligand>
</feature>
<evidence type="ECO:0000256" key="1">
    <source>
        <dbReference type="ARBA" id="ARBA00005065"/>
    </source>
</evidence>
<comment type="subcellular location">
    <subcellularLocation>
        <location evidence="10">Cytoplasm</location>
    </subcellularLocation>
</comment>
<protein>
    <recommendedName>
        <fullName evidence="2 10">Quinolinate synthase</fullName>
        <ecNumber evidence="2 10">2.5.1.72</ecNumber>
    </recommendedName>
</protein>
<reference evidence="11 12" key="1">
    <citation type="submission" date="2015-11" db="EMBL/GenBank/DDBJ databases">
        <title>Description and complete genome sequence of a novel strain predominating in hypersaline microbial mats and representing a new family of the Bacteriodetes phylum.</title>
        <authorList>
            <person name="Spring S."/>
            <person name="Bunk B."/>
            <person name="Sproer C."/>
            <person name="Klenk H.-P."/>
        </authorList>
    </citation>
    <scope>NUCLEOTIDE SEQUENCE [LARGE SCALE GENOMIC DNA]</scope>
    <source>
        <strain evidence="11 12">L21-Spi-D4</strain>
    </source>
</reference>
<comment type="function">
    <text evidence="10">Catalyzes the condensation of iminoaspartate with dihydroxyacetone phosphate to form quinolinate.</text>
</comment>
<evidence type="ECO:0000256" key="2">
    <source>
        <dbReference type="ARBA" id="ARBA00012669"/>
    </source>
</evidence>
<dbReference type="GO" id="GO:0008987">
    <property type="term" value="F:quinolinate synthetase A activity"/>
    <property type="evidence" value="ECO:0007669"/>
    <property type="project" value="UniProtKB-UniRule"/>
</dbReference>
<dbReference type="PANTHER" id="PTHR30573:SF0">
    <property type="entry name" value="QUINOLINATE SYNTHASE, CHLOROPLASTIC"/>
    <property type="match status" value="1"/>
</dbReference>
<dbReference type="Proteomes" id="UP000064893">
    <property type="component" value="Chromosome"/>
</dbReference>
<dbReference type="OrthoDB" id="9801204at2"/>
<dbReference type="EC" id="2.5.1.72" evidence="2 10"/>
<name>A0A0S2HZX5_9BACT</name>
<keyword evidence="6 10" id="KW-0808">Transferase</keyword>
<dbReference type="GO" id="GO:0034628">
    <property type="term" value="P:'de novo' NAD+ biosynthetic process from L-aspartate"/>
    <property type="evidence" value="ECO:0007669"/>
    <property type="project" value="TreeGrafter"/>
</dbReference>
<dbReference type="HAMAP" id="MF_00568">
    <property type="entry name" value="NadA_type2"/>
    <property type="match status" value="1"/>
</dbReference>
<feature type="binding site" evidence="10">
    <location>
        <position position="146"/>
    </location>
    <ligand>
        <name>iminosuccinate</name>
        <dbReference type="ChEBI" id="CHEBI:77875"/>
    </ligand>
</feature>
<feature type="binding site" evidence="10">
    <location>
        <position position="232"/>
    </location>
    <ligand>
        <name>iminosuccinate</name>
        <dbReference type="ChEBI" id="CHEBI:77875"/>
    </ligand>
</feature>